<dbReference type="SMART" id="SM00448">
    <property type="entry name" value="REC"/>
    <property type="match status" value="1"/>
</dbReference>
<dbReference type="EMBL" id="CP003243">
    <property type="protein sequence ID" value="AFD00879.1"/>
    <property type="molecule type" value="Genomic_DNA"/>
</dbReference>
<dbReference type="Pfam" id="PF00072">
    <property type="entry name" value="Response_reg"/>
    <property type="match status" value="1"/>
</dbReference>
<dbReference type="AlphaFoldDB" id="H8I861"/>
<evidence type="ECO:0000313" key="4">
    <source>
        <dbReference type="EMBL" id="AFD00879.1"/>
    </source>
</evidence>
<dbReference type="PANTHER" id="PTHR44591">
    <property type="entry name" value="STRESS RESPONSE REGULATOR PROTEIN 1"/>
    <property type="match status" value="1"/>
</dbReference>
<dbReference type="PROSITE" id="PS50110">
    <property type="entry name" value="RESPONSE_REGULATORY"/>
    <property type="match status" value="1"/>
</dbReference>
<dbReference type="RefSeq" id="WP_014406710.1">
    <property type="nucleotide sequence ID" value="NC_017034.1"/>
</dbReference>
<dbReference type="InterPro" id="IPR001789">
    <property type="entry name" value="Sig_transdc_resp-reg_receiver"/>
</dbReference>
<keyword evidence="1 2" id="KW-0597">Phosphoprotein</keyword>
<dbReference type="OrthoDB" id="2830at2157"/>
<accession>H8I861</accession>
<evidence type="ECO:0000256" key="2">
    <source>
        <dbReference type="PROSITE-ProRule" id="PRU00169"/>
    </source>
</evidence>
<dbReference type="GeneID" id="11972298"/>
<dbReference type="HOGENOM" id="CLU_000445_69_8_2"/>
<sequence>MVALGIADDEPDILRLFKMMLGSKGYPIAYTAMNGAEAVEMHRARPADIVIIDYNMPYMDGLEAARTILEEFPNTKVFLMTCGEDIMDLVKGLRGVTILKKPFPFKAVIEMLDRLSSR</sequence>
<dbReference type="KEGG" id="mez:Mtc_2141"/>
<dbReference type="eggNOG" id="arCOG02391">
    <property type="taxonomic scope" value="Archaea"/>
</dbReference>
<feature type="modified residue" description="4-aspartylphosphate" evidence="2">
    <location>
        <position position="53"/>
    </location>
</feature>
<reference evidence="4 5" key="1">
    <citation type="journal article" date="2012" name="J. Bacteriol.">
        <title>Complete genome sequence of a thermophilic methanogen, Methanocella conradii HZ254, isolated from Chinese rice field soil.</title>
        <authorList>
            <person name="Lu Z."/>
            <person name="Lu Y."/>
        </authorList>
    </citation>
    <scope>NUCLEOTIDE SEQUENCE [LARGE SCALE GENOMIC DNA]</scope>
    <source>
        <strain evidence="5">DSM 24694 / JCM 17849 / CGMCC 1.5162 / HZ254</strain>
    </source>
</reference>
<dbReference type="PANTHER" id="PTHR44591:SF3">
    <property type="entry name" value="RESPONSE REGULATORY DOMAIN-CONTAINING PROTEIN"/>
    <property type="match status" value="1"/>
</dbReference>
<organism evidence="4 5">
    <name type="scientific">Methanocella conradii (strain DSM 24694 / JCM 17849 / CGMCC 1.5162 / HZ254)</name>
    <dbReference type="NCBI Taxonomy" id="1041930"/>
    <lineage>
        <taxon>Archaea</taxon>
        <taxon>Methanobacteriati</taxon>
        <taxon>Methanobacteriota</taxon>
        <taxon>Stenosarchaea group</taxon>
        <taxon>Methanomicrobia</taxon>
        <taxon>Methanocellales</taxon>
        <taxon>Methanocellaceae</taxon>
        <taxon>Methanocella</taxon>
    </lineage>
</organism>
<dbReference type="STRING" id="1041930.Mtc_2141"/>
<name>H8I861_METCZ</name>
<dbReference type="Gene3D" id="3.40.50.2300">
    <property type="match status" value="1"/>
</dbReference>
<proteinExistence type="predicted"/>
<feature type="domain" description="Response regulatory" evidence="3">
    <location>
        <begin position="3"/>
        <end position="116"/>
    </location>
</feature>
<evidence type="ECO:0000313" key="5">
    <source>
        <dbReference type="Proteomes" id="UP000005233"/>
    </source>
</evidence>
<dbReference type="InterPro" id="IPR050595">
    <property type="entry name" value="Bact_response_regulator"/>
</dbReference>
<evidence type="ECO:0000259" key="3">
    <source>
        <dbReference type="PROSITE" id="PS50110"/>
    </source>
</evidence>
<dbReference type="Proteomes" id="UP000005233">
    <property type="component" value="Chromosome"/>
</dbReference>
<dbReference type="GO" id="GO:0000160">
    <property type="term" value="P:phosphorelay signal transduction system"/>
    <property type="evidence" value="ECO:0007669"/>
    <property type="project" value="InterPro"/>
</dbReference>
<keyword evidence="5" id="KW-1185">Reference proteome</keyword>
<protein>
    <submittedName>
        <fullName evidence="4">Response regulator</fullName>
    </submittedName>
</protein>
<dbReference type="SUPFAM" id="SSF52172">
    <property type="entry name" value="CheY-like"/>
    <property type="match status" value="1"/>
</dbReference>
<evidence type="ECO:0000256" key="1">
    <source>
        <dbReference type="ARBA" id="ARBA00022553"/>
    </source>
</evidence>
<gene>
    <name evidence="4" type="ordered locus">Mtc_2141</name>
</gene>
<dbReference type="InterPro" id="IPR011006">
    <property type="entry name" value="CheY-like_superfamily"/>
</dbReference>